<keyword evidence="2" id="KW-1185">Reference proteome</keyword>
<reference evidence="2" key="1">
    <citation type="submission" date="2014-09" db="EMBL/GenBank/DDBJ databases">
        <authorList>
            <person name="Sharma Rahul"/>
            <person name="Thines Marco"/>
        </authorList>
    </citation>
    <scope>NUCLEOTIDE SEQUENCE [LARGE SCALE GENOMIC DNA]</scope>
</reference>
<proteinExistence type="predicted"/>
<dbReference type="RefSeq" id="XP_024578716.1">
    <property type="nucleotide sequence ID" value="XM_024728217.1"/>
</dbReference>
<name>A0A0N7L5T2_PLAHL</name>
<dbReference type="GeneID" id="36407681"/>
<evidence type="ECO:0000313" key="1">
    <source>
        <dbReference type="EMBL" id="CEG42347.1"/>
    </source>
</evidence>
<dbReference type="AlphaFoldDB" id="A0A0N7L5T2"/>
<protein>
    <submittedName>
        <fullName evidence="1">Uncharacterized protein</fullName>
    </submittedName>
</protein>
<sequence length="50" mass="5992">MKQSNFESSEYQTRGRVRQELGESAEGNWSMDLVDTLSWKNYFNWKIQCL</sequence>
<evidence type="ECO:0000313" key="2">
    <source>
        <dbReference type="Proteomes" id="UP000054928"/>
    </source>
</evidence>
<dbReference type="Proteomes" id="UP000054928">
    <property type="component" value="Unassembled WGS sequence"/>
</dbReference>
<dbReference type="EMBL" id="CCYD01000610">
    <property type="protein sequence ID" value="CEG42347.1"/>
    <property type="molecule type" value="Genomic_DNA"/>
</dbReference>
<accession>A0A0N7L5T2</accession>
<organism evidence="1 2">
    <name type="scientific">Plasmopara halstedii</name>
    <name type="common">Downy mildew of sunflower</name>
    <dbReference type="NCBI Taxonomy" id="4781"/>
    <lineage>
        <taxon>Eukaryota</taxon>
        <taxon>Sar</taxon>
        <taxon>Stramenopiles</taxon>
        <taxon>Oomycota</taxon>
        <taxon>Peronosporomycetes</taxon>
        <taxon>Peronosporales</taxon>
        <taxon>Peronosporaceae</taxon>
        <taxon>Plasmopara</taxon>
    </lineage>
</organism>